<organism evidence="1 2">
    <name type="scientific">Candidatus Marithioploca araucensis</name>
    <dbReference type="NCBI Taxonomy" id="70273"/>
    <lineage>
        <taxon>Bacteria</taxon>
        <taxon>Pseudomonadati</taxon>
        <taxon>Pseudomonadota</taxon>
        <taxon>Gammaproteobacteria</taxon>
        <taxon>Thiotrichales</taxon>
        <taxon>Thiotrichaceae</taxon>
        <taxon>Candidatus Marithioploca</taxon>
    </lineage>
</organism>
<evidence type="ECO:0000313" key="1">
    <source>
        <dbReference type="EMBL" id="MDM8563410.1"/>
    </source>
</evidence>
<name>A0ABT7VV67_9GAMM</name>
<gene>
    <name evidence="1" type="ORF">QUF54_08665</name>
</gene>
<proteinExistence type="predicted"/>
<keyword evidence="2" id="KW-1185">Reference proteome</keyword>
<reference evidence="1" key="1">
    <citation type="submission" date="2023-06" db="EMBL/GenBank/DDBJ databases">
        <title>Uncultivated large filamentous bacteria from sulfidic sediments reveal new species and different genomic features in energy metabolism and defense.</title>
        <authorList>
            <person name="Fonseca A."/>
        </authorList>
    </citation>
    <scope>NUCLEOTIDE SEQUENCE</scope>
    <source>
        <strain evidence="1">HSG4</strain>
    </source>
</reference>
<sequence length="197" mass="22611">MLEPCSTWQSFVSQCSFTKKMIIQTDLYFLAPPPIQKNNARYMNLEQLIKWAQNMFNYQAKGDFSLIDPTHCIDQLVLSQLQIVGYSLIADDLTKLLDKVYPDKPTLSQALVQTLGQNITQPIQNIIFEHADLGHRAFLDKFGWLNNFENVIDDYSQLMQVIGIAKSCVKKEGLNRQKHQEFKQLTDVTHSVSKSVL</sequence>
<comment type="caution">
    <text evidence="1">The sequence shown here is derived from an EMBL/GenBank/DDBJ whole genome shotgun (WGS) entry which is preliminary data.</text>
</comment>
<dbReference type="Proteomes" id="UP001171945">
    <property type="component" value="Unassembled WGS sequence"/>
</dbReference>
<accession>A0ABT7VV67</accession>
<dbReference type="EMBL" id="JAUCGM010000621">
    <property type="protein sequence ID" value="MDM8563410.1"/>
    <property type="molecule type" value="Genomic_DNA"/>
</dbReference>
<evidence type="ECO:0000313" key="2">
    <source>
        <dbReference type="Proteomes" id="UP001171945"/>
    </source>
</evidence>
<protein>
    <submittedName>
        <fullName evidence="1">Uncharacterized protein</fullName>
    </submittedName>
</protein>